<dbReference type="Pfam" id="PF05239">
    <property type="entry name" value="PRC"/>
    <property type="match status" value="1"/>
</dbReference>
<dbReference type="PANTHER" id="PTHR36505">
    <property type="entry name" value="BLR1072 PROTEIN"/>
    <property type="match status" value="1"/>
</dbReference>
<proteinExistence type="predicted"/>
<dbReference type="AlphaFoldDB" id="A0A511UMS2"/>
<evidence type="ECO:0000259" key="2">
    <source>
        <dbReference type="Pfam" id="PF05239"/>
    </source>
</evidence>
<comment type="caution">
    <text evidence="3">The sequence shown here is derived from an EMBL/GenBank/DDBJ whole genome shotgun (WGS) entry which is preliminary data.</text>
</comment>
<feature type="signal peptide" evidence="1">
    <location>
        <begin position="1"/>
        <end position="25"/>
    </location>
</feature>
<evidence type="ECO:0000313" key="3">
    <source>
        <dbReference type="EMBL" id="GEN26452.1"/>
    </source>
</evidence>
<dbReference type="Proteomes" id="UP000321303">
    <property type="component" value="Unassembled WGS sequence"/>
</dbReference>
<name>A0A511UMS2_9GAMM</name>
<reference evidence="3 4" key="1">
    <citation type="submission" date="2019-07" db="EMBL/GenBank/DDBJ databases">
        <title>Whole genome shotgun sequence of Halomonas variabilis NBRC 102410.</title>
        <authorList>
            <person name="Hosoyama A."/>
            <person name="Uohara A."/>
            <person name="Ohji S."/>
            <person name="Ichikawa N."/>
        </authorList>
    </citation>
    <scope>NUCLEOTIDE SEQUENCE [LARGE SCALE GENOMIC DNA]</scope>
    <source>
        <strain evidence="3 4">NBRC 102410</strain>
    </source>
</reference>
<dbReference type="InterPro" id="IPR011033">
    <property type="entry name" value="PRC_barrel-like_sf"/>
</dbReference>
<evidence type="ECO:0000313" key="4">
    <source>
        <dbReference type="Proteomes" id="UP000321303"/>
    </source>
</evidence>
<keyword evidence="1" id="KW-0732">Signal</keyword>
<feature type="domain" description="PRC-barrel" evidence="2">
    <location>
        <begin position="46"/>
        <end position="119"/>
    </location>
</feature>
<dbReference type="PANTHER" id="PTHR36505:SF1">
    <property type="entry name" value="BLR1072 PROTEIN"/>
    <property type="match status" value="1"/>
</dbReference>
<dbReference type="EMBL" id="BJXV01000001">
    <property type="protein sequence ID" value="GEN26452.1"/>
    <property type="molecule type" value="Genomic_DNA"/>
</dbReference>
<organism evidence="3 4">
    <name type="scientific">Halovibrio variabilis</name>
    <dbReference type="NCBI Taxonomy" id="31910"/>
    <lineage>
        <taxon>Bacteria</taxon>
        <taxon>Pseudomonadati</taxon>
        <taxon>Pseudomonadota</taxon>
        <taxon>Gammaproteobacteria</taxon>
        <taxon>Oceanospirillales</taxon>
        <taxon>Halomonadaceae</taxon>
        <taxon>Halovibrio</taxon>
    </lineage>
</organism>
<evidence type="ECO:0000256" key="1">
    <source>
        <dbReference type="SAM" id="SignalP"/>
    </source>
</evidence>
<sequence>MSIKRKVCVSTLTVAAGAAAFHVQAQDEMVRPLSDWNYEDIYQQGGIRADNIMGAEVFGSNQEEIGRVENVLITQDNQVTAIIAQVGGFWVVGGTHVLVPWEEVELHEDGVMIPVTEDNADEYGLFASEEYVAEQDLSQVQQVEGNLETGSGVWKLSDLLNDYASIGEGVGYGYIDNVLFTREGEIQAIIVESDVGYGGGGAYAYPFYGYGYDWSPGYPTYSVQYNEDEIGDMEAFDYDRYDGLLED</sequence>
<dbReference type="InterPro" id="IPR027275">
    <property type="entry name" value="PRC-brl_dom"/>
</dbReference>
<dbReference type="OrthoDB" id="6158291at2"/>
<dbReference type="Gene3D" id="2.30.30.240">
    <property type="entry name" value="PRC-barrel domain"/>
    <property type="match status" value="1"/>
</dbReference>
<dbReference type="SUPFAM" id="SSF50346">
    <property type="entry name" value="PRC-barrel domain"/>
    <property type="match status" value="1"/>
</dbReference>
<gene>
    <name evidence="3" type="ORF">HVA01_00980</name>
</gene>
<dbReference type="RefSeq" id="WP_146872515.1">
    <property type="nucleotide sequence ID" value="NZ_BJXV01000001.1"/>
</dbReference>
<feature type="chain" id="PRO_5022059427" description="PRC-barrel domain-containing protein" evidence="1">
    <location>
        <begin position="26"/>
        <end position="247"/>
    </location>
</feature>
<keyword evidence="4" id="KW-1185">Reference proteome</keyword>
<accession>A0A511UMS2</accession>
<protein>
    <recommendedName>
        <fullName evidence="2">PRC-barrel domain-containing protein</fullName>
    </recommendedName>
</protein>